<accession>A0A6B0S983</accession>
<reference evidence="2" key="1">
    <citation type="submission" date="2019-10" db="EMBL/GenBank/DDBJ databases">
        <title>The sequence and de novo assembly of the wild yak genome.</title>
        <authorList>
            <person name="Liu Y."/>
        </authorList>
    </citation>
    <scope>NUCLEOTIDE SEQUENCE [LARGE SCALE GENOMIC DNA]</scope>
    <source>
        <strain evidence="2">WY2019</strain>
    </source>
</reference>
<dbReference type="AlphaFoldDB" id="A0A6B0S983"/>
<evidence type="ECO:0000256" key="1">
    <source>
        <dbReference type="SAM" id="MobiDB-lite"/>
    </source>
</evidence>
<organism evidence="2 3">
    <name type="scientific">Bos mutus</name>
    <name type="common">wild yak</name>
    <dbReference type="NCBI Taxonomy" id="72004"/>
    <lineage>
        <taxon>Eukaryota</taxon>
        <taxon>Metazoa</taxon>
        <taxon>Chordata</taxon>
        <taxon>Craniata</taxon>
        <taxon>Vertebrata</taxon>
        <taxon>Euteleostomi</taxon>
        <taxon>Mammalia</taxon>
        <taxon>Eutheria</taxon>
        <taxon>Laurasiatheria</taxon>
        <taxon>Artiodactyla</taxon>
        <taxon>Ruminantia</taxon>
        <taxon>Pecora</taxon>
        <taxon>Bovidae</taxon>
        <taxon>Bovinae</taxon>
        <taxon>Bos</taxon>
    </lineage>
</organism>
<name>A0A6B0S983_9CETA</name>
<protein>
    <submittedName>
        <fullName evidence="2">Uncharacterized protein</fullName>
    </submittedName>
</protein>
<comment type="caution">
    <text evidence="2">The sequence shown here is derived from an EMBL/GenBank/DDBJ whole genome shotgun (WGS) entry which is preliminary data.</text>
</comment>
<proteinExistence type="predicted"/>
<evidence type="ECO:0000313" key="2">
    <source>
        <dbReference type="EMBL" id="MXQ97277.1"/>
    </source>
</evidence>
<feature type="region of interest" description="Disordered" evidence="1">
    <location>
        <begin position="1"/>
        <end position="31"/>
    </location>
</feature>
<keyword evidence="3" id="KW-1185">Reference proteome</keyword>
<evidence type="ECO:0000313" key="3">
    <source>
        <dbReference type="Proteomes" id="UP000322234"/>
    </source>
</evidence>
<dbReference type="EMBL" id="VBQZ03000186">
    <property type="protein sequence ID" value="MXQ97277.1"/>
    <property type="molecule type" value="Genomic_DNA"/>
</dbReference>
<gene>
    <name evidence="2" type="ORF">E5288_WYG002154</name>
</gene>
<dbReference type="Proteomes" id="UP000322234">
    <property type="component" value="Unassembled WGS sequence"/>
</dbReference>
<sequence length="71" mass="8140">MRQQVHRRVPEMEVEPGSANPHGLPQQPGGYEGYWDREEQLCSFPDATCPEIFLSAHGNHKAMKMLEVFLM</sequence>